<dbReference type="Proteomes" id="UP001189624">
    <property type="component" value="Chromosome 6"/>
</dbReference>
<protein>
    <submittedName>
        <fullName evidence="1">Uncharacterized protein</fullName>
    </submittedName>
</protein>
<gene>
    <name evidence="1" type="ORF">AYBTSS11_LOCUS18572</name>
</gene>
<reference evidence="1" key="1">
    <citation type="submission" date="2023-10" db="EMBL/GenBank/DDBJ databases">
        <authorList>
            <person name="Domelevo Entfellner J.-B."/>
        </authorList>
    </citation>
    <scope>NUCLEOTIDE SEQUENCE</scope>
</reference>
<dbReference type="EMBL" id="OY731403">
    <property type="protein sequence ID" value="CAJ1961152.1"/>
    <property type="molecule type" value="Genomic_DNA"/>
</dbReference>
<name>A0AA86VJM1_9FABA</name>
<evidence type="ECO:0000313" key="2">
    <source>
        <dbReference type="Proteomes" id="UP001189624"/>
    </source>
</evidence>
<sequence>MDSISDFALYSLGKALYTIITLLSKNPTTRFSAQRSQISCVFSCCDARSISVAGKMENWGKSIRLKIVTSTHGDNGERRQKQ</sequence>
<dbReference type="AlphaFoldDB" id="A0AA86VJM1"/>
<evidence type="ECO:0000313" key="1">
    <source>
        <dbReference type="EMBL" id="CAJ1961152.1"/>
    </source>
</evidence>
<proteinExistence type="predicted"/>
<keyword evidence="2" id="KW-1185">Reference proteome</keyword>
<accession>A0AA86VJM1</accession>
<dbReference type="Gramene" id="rna-AYBTSS11_LOCUS18572">
    <property type="protein sequence ID" value="CAJ1961152.1"/>
    <property type="gene ID" value="gene-AYBTSS11_LOCUS18572"/>
</dbReference>
<organism evidence="1 2">
    <name type="scientific">Sphenostylis stenocarpa</name>
    <dbReference type="NCBI Taxonomy" id="92480"/>
    <lineage>
        <taxon>Eukaryota</taxon>
        <taxon>Viridiplantae</taxon>
        <taxon>Streptophyta</taxon>
        <taxon>Embryophyta</taxon>
        <taxon>Tracheophyta</taxon>
        <taxon>Spermatophyta</taxon>
        <taxon>Magnoliopsida</taxon>
        <taxon>eudicotyledons</taxon>
        <taxon>Gunneridae</taxon>
        <taxon>Pentapetalae</taxon>
        <taxon>rosids</taxon>
        <taxon>fabids</taxon>
        <taxon>Fabales</taxon>
        <taxon>Fabaceae</taxon>
        <taxon>Papilionoideae</taxon>
        <taxon>50 kb inversion clade</taxon>
        <taxon>NPAAA clade</taxon>
        <taxon>indigoferoid/millettioid clade</taxon>
        <taxon>Phaseoleae</taxon>
        <taxon>Sphenostylis</taxon>
    </lineage>
</organism>